<evidence type="ECO:0000313" key="3">
    <source>
        <dbReference type="Proteomes" id="UP000298327"/>
    </source>
</evidence>
<feature type="region of interest" description="Disordered" evidence="1">
    <location>
        <begin position="848"/>
        <end position="871"/>
    </location>
</feature>
<feature type="compositionally biased region" description="Basic residues" evidence="1">
    <location>
        <begin position="587"/>
        <end position="598"/>
    </location>
</feature>
<evidence type="ECO:0000313" key="2">
    <source>
        <dbReference type="EMBL" id="TFY70991.1"/>
    </source>
</evidence>
<evidence type="ECO:0008006" key="4">
    <source>
        <dbReference type="Google" id="ProtNLM"/>
    </source>
</evidence>
<dbReference type="InterPro" id="IPR007122">
    <property type="entry name" value="Villin/Gelsolin"/>
</dbReference>
<accession>A0A4Y9ZB09</accession>
<protein>
    <recommendedName>
        <fullName evidence="4">Gelsolin-like domain-containing protein</fullName>
    </recommendedName>
</protein>
<dbReference type="Proteomes" id="UP000298327">
    <property type="component" value="Unassembled WGS sequence"/>
</dbReference>
<feature type="compositionally biased region" description="Low complexity" evidence="1">
    <location>
        <begin position="850"/>
        <end position="869"/>
    </location>
</feature>
<feature type="compositionally biased region" description="Polar residues" evidence="1">
    <location>
        <begin position="362"/>
        <end position="376"/>
    </location>
</feature>
<evidence type="ECO:0000256" key="1">
    <source>
        <dbReference type="SAM" id="MobiDB-lite"/>
    </source>
</evidence>
<organism evidence="2 3">
    <name type="scientific">Dentipellis fragilis</name>
    <dbReference type="NCBI Taxonomy" id="205917"/>
    <lineage>
        <taxon>Eukaryota</taxon>
        <taxon>Fungi</taxon>
        <taxon>Dikarya</taxon>
        <taxon>Basidiomycota</taxon>
        <taxon>Agaricomycotina</taxon>
        <taxon>Agaricomycetes</taxon>
        <taxon>Russulales</taxon>
        <taxon>Hericiaceae</taxon>
        <taxon>Dentipellis</taxon>
    </lineage>
</organism>
<feature type="compositionally biased region" description="Polar residues" evidence="1">
    <location>
        <begin position="406"/>
        <end position="426"/>
    </location>
</feature>
<feature type="compositionally biased region" description="Polar residues" evidence="1">
    <location>
        <begin position="637"/>
        <end position="646"/>
    </location>
</feature>
<feature type="compositionally biased region" description="Basic and acidic residues" evidence="1">
    <location>
        <begin position="559"/>
        <end position="571"/>
    </location>
</feature>
<dbReference type="EMBL" id="SEOQ01000072">
    <property type="protein sequence ID" value="TFY70991.1"/>
    <property type="molecule type" value="Genomic_DNA"/>
</dbReference>
<dbReference type="AlphaFoldDB" id="A0A4Y9ZB09"/>
<feature type="region of interest" description="Disordered" evidence="1">
    <location>
        <begin position="34"/>
        <end position="102"/>
    </location>
</feature>
<dbReference type="GO" id="GO:0051015">
    <property type="term" value="F:actin filament binding"/>
    <property type="evidence" value="ECO:0007669"/>
    <property type="project" value="InterPro"/>
</dbReference>
<keyword evidence="3" id="KW-1185">Reference proteome</keyword>
<gene>
    <name evidence="2" type="ORF">EVG20_g2016</name>
</gene>
<feature type="compositionally biased region" description="Low complexity" evidence="1">
    <location>
        <begin position="1"/>
        <end position="11"/>
    </location>
</feature>
<proteinExistence type="predicted"/>
<dbReference type="Gene3D" id="3.40.20.10">
    <property type="entry name" value="Severin"/>
    <property type="match status" value="2"/>
</dbReference>
<feature type="region of interest" description="Disordered" evidence="1">
    <location>
        <begin position="235"/>
        <end position="322"/>
    </location>
</feature>
<dbReference type="InterPro" id="IPR029006">
    <property type="entry name" value="ADF-H/Gelsolin-like_dom_sf"/>
</dbReference>
<feature type="compositionally biased region" description="Polar residues" evidence="1">
    <location>
        <begin position="63"/>
        <end position="72"/>
    </location>
</feature>
<feature type="region of interest" description="Disordered" evidence="1">
    <location>
        <begin position="352"/>
        <end position="623"/>
    </location>
</feature>
<feature type="compositionally biased region" description="Basic and acidic residues" evidence="1">
    <location>
        <begin position="73"/>
        <end position="102"/>
    </location>
</feature>
<dbReference type="SUPFAM" id="SSF55753">
    <property type="entry name" value="Actin depolymerizing proteins"/>
    <property type="match status" value="1"/>
</dbReference>
<dbReference type="SMART" id="SM00262">
    <property type="entry name" value="GEL"/>
    <property type="match status" value="1"/>
</dbReference>
<reference evidence="2 3" key="1">
    <citation type="submission" date="2019-02" db="EMBL/GenBank/DDBJ databases">
        <title>Genome sequencing of the rare red list fungi Dentipellis fragilis.</title>
        <authorList>
            <person name="Buettner E."/>
            <person name="Kellner H."/>
        </authorList>
    </citation>
    <scope>NUCLEOTIDE SEQUENCE [LARGE SCALE GENOMIC DNA]</scope>
    <source>
        <strain evidence="2 3">DSM 105465</strain>
    </source>
</reference>
<feature type="compositionally biased region" description="Polar residues" evidence="1">
    <location>
        <begin position="662"/>
        <end position="681"/>
    </location>
</feature>
<feature type="region of interest" description="Disordered" evidence="1">
    <location>
        <begin position="1"/>
        <end position="22"/>
    </location>
</feature>
<feature type="region of interest" description="Disordered" evidence="1">
    <location>
        <begin position="637"/>
        <end position="745"/>
    </location>
</feature>
<dbReference type="OrthoDB" id="6375767at2759"/>
<feature type="compositionally biased region" description="Polar residues" evidence="1">
    <location>
        <begin position="692"/>
        <end position="707"/>
    </location>
</feature>
<sequence>MQVQSSSSSRSFNIPPKPEAGLAEWTQKIKALQRQVDADEEEDHRRLEQEIAASRLARARRSGTPNRFGSSEQPKDEIEPASRPEDIHSNADEQQERTDRDIIGRSFDSIARDDGDRNQSGQLVHPRVQAMPISLAAFMGGNASGPRLNKHAPQQDSYDPAQFEQRTLANIKAPHPVFGRGGVAMPGIAVKAQATAAAVGLPMPYPPTIDPQSSNEPKRERRISTGAALRRYQEHVGQQVPPSPKFGSREGLTPRTRTFSTPGDANIARTNVPPPLQGLSRSDNPRQMSPRYSPEAVVSSASPTPLDRKYLPPEASTPLKSPIPSASFVVRQSASPSVPPASKLSPIITPSLARPIQPAPKSPSQAFQISASQTPSPAFLRAGTPQKEPTPSISRLKGRGFVQSMVKASSQLEASATGSPSVSETGRLNAAKRMSSVGERWNGGPVSPTPPPAAPKPLTTRKSFSDQPRPSDPPSTHPVIEPQHTSKSVGKEPSFSPPTQHINAGLDTEKDTPFKGPALGSSSTLISYVKPMKTGDDPVTSAPPVRSRPNTPAPQVDELGIRESRGKEAHFSYELPSPSGKPLSHLTKGRAKKPRKAKLATVTFEEPAQIKPQPPSPVDLPSQILPVRSPALTASTVPYATKSSLDVSPLPKQLGTRAAPPATQSQESQANRIVDRWTNQPLIGIKAPVKPPSQTDISQSPAASSKSHVIGRALPGLATTTEGLAAHRDKSPRSPRRPTRIPSTGNRAKVMDVAQILNEQASIATSPSTLLGEEPQASRLPPEAREYKATVNETLVTPPVAQRKLSYDKYAALKMPALKEERPLGPSPAGADGRSAVTPIVQEAHFEPNAGDLTTGGTAGPAPAASKGSDALKIDCDDRPLPTIDVKRILAFEPAKYIPNPDVRSISVEVLSITGFNAASLNSDTNIFYESELLVIVHRFKVISSGLVATRMWSWRGKGSEARDREARKIDDLAKHYRTSLTQLLQCCEPPELIALLGGQLIIRQGSRSHWSSENTTMHLVRAMGDVVIIDEHNFSLANLCSGFSHVLSILGTVYVWEGRGSIQKEKEAALAYAKMLGGDDCQAVELREGVNDDDDDIFWMMLGDSHHAQADYWKWRPATENTTTRLWRIDASKDDFATPISTFFEEPDVQASVYVVDCIWELFVVVGKAARSNRQNIRIALATALEVSKFSAPARPFSPNVHVLVLPSQIPADLRLHRRDIDEAVLNDYTIPDHMNILSSREALEHLERATWQRSALKDPHMLPLGLHPSDTA</sequence>
<comment type="caution">
    <text evidence="2">The sequence shown here is derived from an EMBL/GenBank/DDBJ whole genome shotgun (WGS) entry which is preliminary data.</text>
</comment>
<dbReference type="STRING" id="205917.A0A4Y9ZB09"/>
<name>A0A4Y9ZB09_9AGAM</name>